<gene>
    <name evidence="1" type="ORF">C7B64_15465</name>
</gene>
<dbReference type="InterPro" id="IPR049578">
    <property type="entry name" value="CAXIP1-like_GIY-YIG_dom"/>
</dbReference>
<accession>A0A2T1C172</accession>
<name>A0A2T1C172_9CYAN</name>
<protein>
    <submittedName>
        <fullName evidence="1">Nuclease subunit of the excinuclease complex</fullName>
    </submittedName>
</protein>
<comment type="caution">
    <text evidence="1">The sequence shown here is derived from an EMBL/GenBank/DDBJ whole genome shotgun (WGS) entry which is preliminary data.</text>
</comment>
<dbReference type="Proteomes" id="UP000238762">
    <property type="component" value="Unassembled WGS sequence"/>
</dbReference>
<dbReference type="OrthoDB" id="424286at2"/>
<sequence>MVPSTDIPTLAVLEYIPYLDQDGQLPADLAGKIGVYAIFNQEKTLKLIGYSRDIYLSLKQHLVRQLNECYWVKAQVIERPNRTLLEDIKTSWIQESGTIPVGNSIDDAKWNQPIDAKLAMTEAEKAKLDVLDELELSKLFKNVARRVEAQILAELESRGVKSEIRFNPKLKENGLLDLK</sequence>
<reference evidence="1 2" key="1">
    <citation type="submission" date="2018-02" db="EMBL/GenBank/DDBJ databases">
        <authorList>
            <person name="Cohen D.B."/>
            <person name="Kent A.D."/>
        </authorList>
    </citation>
    <scope>NUCLEOTIDE SEQUENCE [LARGE SCALE GENOMIC DNA]</scope>
    <source>
        <strain evidence="1 2">CCAP 1448/3</strain>
    </source>
</reference>
<organism evidence="1 2">
    <name type="scientific">Merismopedia glauca CCAP 1448/3</name>
    <dbReference type="NCBI Taxonomy" id="1296344"/>
    <lineage>
        <taxon>Bacteria</taxon>
        <taxon>Bacillati</taxon>
        <taxon>Cyanobacteriota</taxon>
        <taxon>Cyanophyceae</taxon>
        <taxon>Synechococcales</taxon>
        <taxon>Merismopediaceae</taxon>
        <taxon>Merismopedia</taxon>
    </lineage>
</organism>
<dbReference type="CDD" id="cd10450">
    <property type="entry name" value="GIY-YIG_AtGrxS16_like"/>
    <property type="match status" value="1"/>
</dbReference>
<evidence type="ECO:0000313" key="2">
    <source>
        <dbReference type="Proteomes" id="UP000238762"/>
    </source>
</evidence>
<evidence type="ECO:0000313" key="1">
    <source>
        <dbReference type="EMBL" id="PSB01992.1"/>
    </source>
</evidence>
<keyword evidence="2" id="KW-1185">Reference proteome</keyword>
<proteinExistence type="predicted"/>
<dbReference type="EMBL" id="PVWJ01000078">
    <property type="protein sequence ID" value="PSB01992.1"/>
    <property type="molecule type" value="Genomic_DNA"/>
</dbReference>
<reference evidence="1 2" key="2">
    <citation type="submission" date="2018-03" db="EMBL/GenBank/DDBJ databases">
        <title>The ancient ancestry and fast evolution of plastids.</title>
        <authorList>
            <person name="Moore K.R."/>
            <person name="Magnabosco C."/>
            <person name="Momper L."/>
            <person name="Gold D.A."/>
            <person name="Bosak T."/>
            <person name="Fournier G.P."/>
        </authorList>
    </citation>
    <scope>NUCLEOTIDE SEQUENCE [LARGE SCALE GENOMIC DNA]</scope>
    <source>
        <strain evidence="1 2">CCAP 1448/3</strain>
    </source>
</reference>
<dbReference type="AlphaFoldDB" id="A0A2T1C172"/>
<dbReference type="RefSeq" id="WP_106289557.1">
    <property type="nucleotide sequence ID" value="NZ_CAWNTC010000106.1"/>
</dbReference>